<dbReference type="SUPFAM" id="SSF53850">
    <property type="entry name" value="Periplasmic binding protein-like II"/>
    <property type="match status" value="1"/>
</dbReference>
<protein>
    <submittedName>
        <fullName evidence="5">Phosphate ABC transporter substrate-binding protein PstS</fullName>
    </submittedName>
</protein>
<feature type="transmembrane region" description="Helical" evidence="3">
    <location>
        <begin position="493"/>
        <end position="513"/>
    </location>
</feature>
<reference evidence="6" key="1">
    <citation type="journal article" date="2019" name="Int. J. Syst. Evol. Microbiol.">
        <title>The Global Catalogue of Microorganisms (GCM) 10K type strain sequencing project: providing services to taxonomists for standard genome sequencing and annotation.</title>
        <authorList>
            <consortium name="The Broad Institute Genomics Platform"/>
            <consortium name="The Broad Institute Genome Sequencing Center for Infectious Disease"/>
            <person name="Wu L."/>
            <person name="Ma J."/>
        </authorList>
    </citation>
    <scope>NUCLEOTIDE SEQUENCE [LARGE SCALE GENOMIC DNA]</scope>
    <source>
        <strain evidence="6">CCUG 43304</strain>
    </source>
</reference>
<keyword evidence="3" id="KW-0472">Membrane</keyword>
<organism evidence="5 6">
    <name type="scientific">Luethyella okanaganae</name>
    <dbReference type="NCBI Taxonomy" id="69372"/>
    <lineage>
        <taxon>Bacteria</taxon>
        <taxon>Bacillati</taxon>
        <taxon>Actinomycetota</taxon>
        <taxon>Actinomycetes</taxon>
        <taxon>Micrococcales</taxon>
        <taxon>Microbacteriaceae</taxon>
        <taxon>Luethyella</taxon>
    </lineage>
</organism>
<dbReference type="EMBL" id="JBHSTP010000002">
    <property type="protein sequence ID" value="MFC6356681.1"/>
    <property type="molecule type" value="Genomic_DNA"/>
</dbReference>
<sequence length="566" mass="59309">MSRYRSIRAIVGLLGVVLIVFGALNIVAPKAEAVGARHDPISGIGSSWSANALDQWIRNVGNNYGWKIEYDSVGSSTGRARFRDSTPDFAVSEIPYELRDSDVQDPRPTRGFAYMPIVAGGTAFMYNLVVGGNQITNLRLSGESLTKIFTGVITTWNDPAIAADNPSLALPAIPVIPVVRSDGSGTTAQFTSWMRAQYPGLYSDYCARIGKANCGITSTFPFAPGSSFIAQASSNQVAGYVATAAYVGSITYVEYSYALNTGMPVAKVLNNGGYYTEPLAPAVAVSLLAARINQDSSSPDYLTQDLTGVYNNADPRSYPLSSYSYMIIPTAIEAGFTEEKGLTLGDFAQYFLCEGQQQADVLGYSPLPINLASAGLEQVKRVPGSNSNGKDISACNNPTFSPDGTNKLANDAPFPSECDKVGAIQCTVGTGGAQAATAPSAGAAAAAGTDPAIAAAAAAGGNAAVLDVNAKPITVTGVPVSIDPIDLLTSPNIVATVLGILLLGGLLVPPWWAKRQRSREHPKTLFETGPAPVPANAASPGDRVAKVRLPFTRRKREKSAPTTPRP</sequence>
<dbReference type="Proteomes" id="UP001596306">
    <property type="component" value="Unassembled WGS sequence"/>
</dbReference>
<evidence type="ECO:0000256" key="1">
    <source>
        <dbReference type="ARBA" id="ARBA00008725"/>
    </source>
</evidence>
<evidence type="ECO:0000256" key="2">
    <source>
        <dbReference type="SAM" id="MobiDB-lite"/>
    </source>
</evidence>
<dbReference type="PANTHER" id="PTHR42996">
    <property type="entry name" value="PHOSPHATE-BINDING PROTEIN PSTS"/>
    <property type="match status" value="1"/>
</dbReference>
<dbReference type="PANTHER" id="PTHR42996:SF1">
    <property type="entry name" value="PHOSPHATE-BINDING PROTEIN PSTS"/>
    <property type="match status" value="1"/>
</dbReference>
<dbReference type="Gene3D" id="3.40.190.10">
    <property type="entry name" value="Periplasmic binding protein-like II"/>
    <property type="match status" value="2"/>
</dbReference>
<evidence type="ECO:0000313" key="6">
    <source>
        <dbReference type="Proteomes" id="UP001596306"/>
    </source>
</evidence>
<keyword evidence="6" id="KW-1185">Reference proteome</keyword>
<feature type="region of interest" description="Disordered" evidence="2">
    <location>
        <begin position="522"/>
        <end position="566"/>
    </location>
</feature>
<dbReference type="InterPro" id="IPR024370">
    <property type="entry name" value="PBP_domain"/>
</dbReference>
<feature type="domain" description="PBP" evidence="4">
    <location>
        <begin position="32"/>
        <end position="353"/>
    </location>
</feature>
<dbReference type="RefSeq" id="WP_386731428.1">
    <property type="nucleotide sequence ID" value="NZ_JBHSTP010000002.1"/>
</dbReference>
<dbReference type="CDD" id="cd13565">
    <property type="entry name" value="PBP2_PstS"/>
    <property type="match status" value="1"/>
</dbReference>
<dbReference type="InterPro" id="IPR050962">
    <property type="entry name" value="Phosphate-bind_PstS"/>
</dbReference>
<gene>
    <name evidence="5" type="ORF">ACFQB0_11240</name>
</gene>
<comment type="similarity">
    <text evidence="1">Belongs to the PstS family.</text>
</comment>
<proteinExistence type="inferred from homology"/>
<evidence type="ECO:0000256" key="3">
    <source>
        <dbReference type="SAM" id="Phobius"/>
    </source>
</evidence>
<keyword evidence="3" id="KW-0812">Transmembrane</keyword>
<keyword evidence="3" id="KW-1133">Transmembrane helix</keyword>
<dbReference type="Pfam" id="PF12849">
    <property type="entry name" value="PBP_like_2"/>
    <property type="match status" value="1"/>
</dbReference>
<name>A0ABW1VFF9_9MICO</name>
<comment type="caution">
    <text evidence="5">The sequence shown here is derived from an EMBL/GenBank/DDBJ whole genome shotgun (WGS) entry which is preliminary data.</text>
</comment>
<evidence type="ECO:0000259" key="4">
    <source>
        <dbReference type="Pfam" id="PF12849"/>
    </source>
</evidence>
<evidence type="ECO:0000313" key="5">
    <source>
        <dbReference type="EMBL" id="MFC6356681.1"/>
    </source>
</evidence>
<accession>A0ABW1VFF9</accession>